<name>A0A1W6N369_9PROT</name>
<keyword evidence="3" id="KW-1185">Reference proteome</keyword>
<protein>
    <recommendedName>
        <fullName evidence="1">HTH cro/C1-type domain-containing protein</fullName>
    </recommendedName>
</protein>
<reference evidence="2 3" key="1">
    <citation type="submission" date="2014-06" db="EMBL/GenBank/DDBJ databases">
        <title>The genome of the endonuclear symbiont Nucleicultrix amoebiphila.</title>
        <authorList>
            <person name="Schulz F."/>
            <person name="Horn M."/>
        </authorList>
    </citation>
    <scope>NUCLEOTIDE SEQUENCE [LARGE SCALE GENOMIC DNA]</scope>
    <source>
        <strain evidence="2 3">FS5</strain>
    </source>
</reference>
<dbReference type="CDD" id="cd00093">
    <property type="entry name" value="HTH_XRE"/>
    <property type="match status" value="1"/>
</dbReference>
<dbReference type="InterPro" id="IPR010982">
    <property type="entry name" value="Lambda_DNA-bd_dom_sf"/>
</dbReference>
<evidence type="ECO:0000313" key="3">
    <source>
        <dbReference type="Proteomes" id="UP000237351"/>
    </source>
</evidence>
<dbReference type="Proteomes" id="UP000237351">
    <property type="component" value="Chromosome"/>
</dbReference>
<dbReference type="STRING" id="1414854.GQ61_02205"/>
<organism evidence="2 3">
    <name type="scientific">Candidatus Nucleicultrix amoebiphila FS5</name>
    <dbReference type="NCBI Taxonomy" id="1414854"/>
    <lineage>
        <taxon>Bacteria</taxon>
        <taxon>Pseudomonadati</taxon>
        <taxon>Pseudomonadota</taxon>
        <taxon>Alphaproteobacteria</taxon>
        <taxon>Holosporales</taxon>
        <taxon>Candidatus Nucleicultricaceae</taxon>
        <taxon>Candidatus Nucleicultrix</taxon>
    </lineage>
</organism>
<dbReference type="RefSeq" id="WP_085783718.1">
    <property type="nucleotide sequence ID" value="NZ_CP008743.1"/>
</dbReference>
<dbReference type="GO" id="GO:0003677">
    <property type="term" value="F:DNA binding"/>
    <property type="evidence" value="ECO:0007669"/>
    <property type="project" value="InterPro"/>
</dbReference>
<dbReference type="OrthoDB" id="9795596at2"/>
<dbReference type="AlphaFoldDB" id="A0A1W6N369"/>
<dbReference type="SUPFAM" id="SSF47413">
    <property type="entry name" value="lambda repressor-like DNA-binding domains"/>
    <property type="match status" value="1"/>
</dbReference>
<dbReference type="Gene3D" id="1.10.260.40">
    <property type="entry name" value="lambda repressor-like DNA-binding domains"/>
    <property type="match status" value="1"/>
</dbReference>
<feature type="domain" description="HTH cro/C1-type" evidence="1">
    <location>
        <begin position="42"/>
        <end position="92"/>
    </location>
</feature>
<proteinExistence type="predicted"/>
<dbReference type="Pfam" id="PF13744">
    <property type="entry name" value="HTH_37"/>
    <property type="match status" value="1"/>
</dbReference>
<dbReference type="PROSITE" id="PS50943">
    <property type="entry name" value="HTH_CROC1"/>
    <property type="match status" value="1"/>
</dbReference>
<dbReference type="InterPro" id="IPR001387">
    <property type="entry name" value="Cro/C1-type_HTH"/>
</dbReference>
<sequence length="107" mass="12478">MKKKIKDYEESSGNVFQDLGLKDPENENLKAQLALQIFKAINDRKLTQEKAARILEVTQPEISKLKNGHFSRFGIGRLFTFLNRLNYNVDIQLNEARNHHPHQKLYA</sequence>
<dbReference type="KEGG" id="naf:GQ61_02205"/>
<gene>
    <name evidence="2" type="ORF">GQ61_02205</name>
</gene>
<evidence type="ECO:0000259" key="1">
    <source>
        <dbReference type="PROSITE" id="PS50943"/>
    </source>
</evidence>
<dbReference type="InterPro" id="IPR039554">
    <property type="entry name" value="HigA2-like_HTH"/>
</dbReference>
<dbReference type="EMBL" id="CP008743">
    <property type="protein sequence ID" value="ARN84337.1"/>
    <property type="molecule type" value="Genomic_DNA"/>
</dbReference>
<evidence type="ECO:0000313" key="2">
    <source>
        <dbReference type="EMBL" id="ARN84337.1"/>
    </source>
</evidence>
<accession>A0A1W6N369</accession>